<dbReference type="GO" id="GO:0016787">
    <property type="term" value="F:hydrolase activity"/>
    <property type="evidence" value="ECO:0007669"/>
    <property type="project" value="UniProtKB-KW"/>
</dbReference>
<accession>A0A8J6KU55</accession>
<evidence type="ECO:0000256" key="1">
    <source>
        <dbReference type="ARBA" id="ARBA00005964"/>
    </source>
</evidence>
<dbReference type="CDD" id="cd00312">
    <property type="entry name" value="Esterase_lipase"/>
    <property type="match status" value="1"/>
</dbReference>
<evidence type="ECO:0000313" key="6">
    <source>
        <dbReference type="Proteomes" id="UP000710432"/>
    </source>
</evidence>
<proteinExistence type="inferred from homology"/>
<gene>
    <name evidence="5" type="ORF">LTLLF_140850</name>
</gene>
<dbReference type="Proteomes" id="UP000710432">
    <property type="component" value="Unassembled WGS sequence"/>
</dbReference>
<feature type="domain" description="Carboxylesterase type B" evidence="4">
    <location>
        <begin position="350"/>
        <end position="441"/>
    </location>
</feature>
<evidence type="ECO:0000256" key="3">
    <source>
        <dbReference type="RuleBase" id="RU361235"/>
    </source>
</evidence>
<comment type="similarity">
    <text evidence="1 3">Belongs to the type-B carboxylesterase/lipase family.</text>
</comment>
<feature type="domain" description="Carboxylesterase type B" evidence="4">
    <location>
        <begin position="11"/>
        <end position="333"/>
    </location>
</feature>
<name>A0A8J6KU55_MICOH</name>
<dbReference type="InterPro" id="IPR029058">
    <property type="entry name" value="AB_hydrolase_fold"/>
</dbReference>
<reference evidence="5" key="1">
    <citation type="submission" date="2020-03" db="EMBL/GenBank/DDBJ databases">
        <title>Studies in the Genomics of Life Span.</title>
        <authorList>
            <person name="Glass D."/>
        </authorList>
    </citation>
    <scope>NUCLEOTIDE SEQUENCE</scope>
    <source>
        <strain evidence="5">LTLLF</strain>
        <tissue evidence="5">Muscle</tissue>
    </source>
</reference>
<dbReference type="SUPFAM" id="SSF53474">
    <property type="entry name" value="alpha/beta-Hydrolases"/>
    <property type="match status" value="1"/>
</dbReference>
<evidence type="ECO:0000259" key="4">
    <source>
        <dbReference type="Pfam" id="PF00135"/>
    </source>
</evidence>
<dbReference type="InterPro" id="IPR002018">
    <property type="entry name" value="CarbesteraseB"/>
</dbReference>
<dbReference type="AlphaFoldDB" id="A0A8J6KU55"/>
<keyword evidence="2 3" id="KW-0378">Hydrolase</keyword>
<dbReference type="InterPro" id="IPR019819">
    <property type="entry name" value="Carboxylesterase_B_CS"/>
</dbReference>
<dbReference type="PROSITE" id="PS00941">
    <property type="entry name" value="CARBOXYLESTERASE_B_2"/>
    <property type="match status" value="1"/>
</dbReference>
<dbReference type="InterPro" id="IPR019826">
    <property type="entry name" value="Carboxylesterase_B_AS"/>
</dbReference>
<dbReference type="PROSITE" id="PS00122">
    <property type="entry name" value="CARBOXYLESTERASE_B_1"/>
    <property type="match status" value="1"/>
</dbReference>
<dbReference type="EC" id="3.1.1.-" evidence="3"/>
<dbReference type="PANTHER" id="PTHR11559">
    <property type="entry name" value="CARBOXYLESTERASE"/>
    <property type="match status" value="1"/>
</dbReference>
<evidence type="ECO:0000313" key="5">
    <source>
        <dbReference type="EMBL" id="KAH0513265.1"/>
    </source>
</evidence>
<protein>
    <recommendedName>
        <fullName evidence="3">Carboxylic ester hydrolase</fullName>
        <ecNumber evidence="3">3.1.1.-</ecNumber>
    </recommendedName>
</protein>
<dbReference type="EMBL" id="JAATJU010021600">
    <property type="protein sequence ID" value="KAH0513265.1"/>
    <property type="molecule type" value="Genomic_DNA"/>
</dbReference>
<comment type="caution">
    <text evidence="5">The sequence shown here is derived from an EMBL/GenBank/DDBJ whole genome shotgun (WGS) entry which is preliminary data.</text>
</comment>
<sequence length="461" mass="51171">MSLTGYDSANPIRTTLTGQVQGNLIHLNDTKEGVYIFLGIPFAKPPLGELRFAPPEPPEPWSGVRDGTTYPARCLQNPDAVKSESLAMIKWSMPSISMSEDCLFLNIYTPAHALEGSNLTVMVWIHGGGLSRGLASIVDGSMLAAKENVVVVTIQYRLGVLGFFSTGDEHARGNWGYLDQVAALHWVQQNIAYFGGNPDLVTIFGESAGGTSVSSHVLSPMSKGLFHRAIMESGVALLPYLISNTSEVVYTKVASLSGCETTDSETMVLCLRNKSEEEILAINKVFQFISAVVDGEFFPKHPQELLTSVDFHPVPSISGVNNDEYGWLLPVVRLSSNSLEVWGLISYEKDMRPAYVKADHGDEIPFLLGSSRWGIKPDFTEEEELLSRTMMKYWTNFARHGNPNSKGLPYWPKMVHNEQYLKLDIHPSVGRALKARRLKFWTKTLPEKIQELKGSLNNYKE</sequence>
<dbReference type="InterPro" id="IPR050309">
    <property type="entry name" value="Type-B_Carboxylest/Lipase"/>
</dbReference>
<evidence type="ECO:0000256" key="2">
    <source>
        <dbReference type="ARBA" id="ARBA00022801"/>
    </source>
</evidence>
<dbReference type="Pfam" id="PF00135">
    <property type="entry name" value="COesterase"/>
    <property type="match status" value="2"/>
</dbReference>
<organism evidence="5 6">
    <name type="scientific">Microtus ochrogaster</name>
    <name type="common">Prairie vole</name>
    <dbReference type="NCBI Taxonomy" id="79684"/>
    <lineage>
        <taxon>Eukaryota</taxon>
        <taxon>Metazoa</taxon>
        <taxon>Chordata</taxon>
        <taxon>Craniata</taxon>
        <taxon>Vertebrata</taxon>
        <taxon>Euteleostomi</taxon>
        <taxon>Mammalia</taxon>
        <taxon>Eutheria</taxon>
        <taxon>Euarchontoglires</taxon>
        <taxon>Glires</taxon>
        <taxon>Rodentia</taxon>
        <taxon>Myomorpha</taxon>
        <taxon>Muroidea</taxon>
        <taxon>Cricetidae</taxon>
        <taxon>Arvicolinae</taxon>
        <taxon>Microtus</taxon>
    </lineage>
</organism>
<dbReference type="Gene3D" id="3.40.50.1820">
    <property type="entry name" value="alpha/beta hydrolase"/>
    <property type="match status" value="2"/>
</dbReference>